<reference evidence="2 3" key="1">
    <citation type="submission" date="2014-09" db="EMBL/GenBank/DDBJ databases">
        <authorList>
            <person name="Chan K.-G."/>
        </authorList>
    </citation>
    <scope>NUCLEOTIDE SEQUENCE [LARGE SCALE GENOMIC DNA]</scope>
    <source>
        <strain evidence="2 3">M006</strain>
    </source>
</reference>
<dbReference type="Gene3D" id="3.40.50.300">
    <property type="entry name" value="P-loop containing nucleotide triphosphate hydrolases"/>
    <property type="match status" value="1"/>
</dbReference>
<organism evidence="2 3">
    <name type="scientific">Cedecea neteri</name>
    <dbReference type="NCBI Taxonomy" id="158822"/>
    <lineage>
        <taxon>Bacteria</taxon>
        <taxon>Pseudomonadati</taxon>
        <taxon>Pseudomonadota</taxon>
        <taxon>Gammaproteobacteria</taxon>
        <taxon>Enterobacterales</taxon>
        <taxon>Enterobacteriaceae</taxon>
        <taxon>Cedecea</taxon>
    </lineage>
</organism>
<accession>A0AAN0S6P9</accession>
<evidence type="ECO:0000313" key="2">
    <source>
        <dbReference type="EMBL" id="AIR62147.1"/>
    </source>
</evidence>
<dbReference type="SUPFAM" id="SSF52540">
    <property type="entry name" value="P-loop containing nucleoside triphosphate hydrolases"/>
    <property type="match status" value="1"/>
</dbReference>
<dbReference type="AlphaFoldDB" id="A0AAN0S6P9"/>
<name>A0AAN0S6P9_9ENTR</name>
<dbReference type="EMBL" id="CP009458">
    <property type="protein sequence ID" value="AIR62147.1"/>
    <property type="molecule type" value="Genomic_DNA"/>
</dbReference>
<evidence type="ECO:0000259" key="1">
    <source>
        <dbReference type="Pfam" id="PF13521"/>
    </source>
</evidence>
<evidence type="ECO:0000313" key="3">
    <source>
        <dbReference type="Proteomes" id="UP000029516"/>
    </source>
</evidence>
<dbReference type="Proteomes" id="UP000029516">
    <property type="component" value="Chromosome"/>
</dbReference>
<dbReference type="InterPro" id="IPR038727">
    <property type="entry name" value="NadR/Ttd14_AAA_dom"/>
</dbReference>
<sequence>MNNIQVKRVVLTGGPGSGKSTLINELKRRGFDCQPEAGRSIIQHQQQIGGHALPWQDPAAFAEQMLGWEMRSWYGADEKQRYCFYDRGVPDILGYLTLMQLPIPDHLLEAVRRFSYHSDIFLAPPWKAIYAGDAERKQSWEEAVQTAEIMAETYSKLGYRIITLPAGSVEWRTDFILQTLGKR</sequence>
<protein>
    <submittedName>
        <fullName evidence="2">ATPase</fullName>
    </submittedName>
</protein>
<dbReference type="InterPro" id="IPR027417">
    <property type="entry name" value="P-loop_NTPase"/>
</dbReference>
<gene>
    <name evidence="2" type="ORF">LH23_16265</name>
</gene>
<dbReference type="Pfam" id="PF13521">
    <property type="entry name" value="AAA_28"/>
    <property type="match status" value="1"/>
</dbReference>
<feature type="domain" description="NadR/Ttd14 AAA" evidence="1">
    <location>
        <begin position="8"/>
        <end position="172"/>
    </location>
</feature>
<proteinExistence type="predicted"/>
<dbReference type="RefSeq" id="WP_039293136.1">
    <property type="nucleotide sequence ID" value="NZ_CP009458.1"/>
</dbReference>
<dbReference type="KEGG" id="cem:LH23_16265"/>